<name>A0A852Z1S0_9ACTN</name>
<evidence type="ECO:0000313" key="6">
    <source>
        <dbReference type="EMBL" id="NYH79952.1"/>
    </source>
</evidence>
<gene>
    <name evidence="6" type="ORF">FHR84_003301</name>
</gene>
<comment type="similarity">
    <text evidence="1">Belongs to the ATP-dependent AMP-binding enzyme family.</text>
</comment>
<dbReference type="Gene3D" id="3.40.50.12780">
    <property type="entry name" value="N-terminal domain of ligase-like"/>
    <property type="match status" value="1"/>
</dbReference>
<accession>A0A852Z1S0</accession>
<reference evidence="6 7" key="1">
    <citation type="submission" date="2020-07" db="EMBL/GenBank/DDBJ databases">
        <title>Genomic Encyclopedia of Type Strains, Phase III (KMG-III): the genomes of soil and plant-associated and newly described type strains.</title>
        <authorList>
            <person name="Whitman W."/>
        </authorList>
    </citation>
    <scope>NUCLEOTIDE SEQUENCE [LARGE SCALE GENOMIC DNA]</scope>
    <source>
        <strain evidence="6 7">CECT 8576</strain>
    </source>
</reference>
<dbReference type="GO" id="GO:0004467">
    <property type="term" value="F:long-chain fatty acid-CoA ligase activity"/>
    <property type="evidence" value="ECO:0007669"/>
    <property type="project" value="UniProtKB-EC"/>
</dbReference>
<feature type="domain" description="AMP-binding enzyme C-terminal" evidence="5">
    <location>
        <begin position="385"/>
        <end position="459"/>
    </location>
</feature>
<feature type="domain" description="AMP-dependent synthetase/ligase" evidence="4">
    <location>
        <begin position="138"/>
        <end position="334"/>
    </location>
</feature>
<keyword evidence="7" id="KW-1185">Reference proteome</keyword>
<dbReference type="SUPFAM" id="SSF56801">
    <property type="entry name" value="Acetyl-CoA synthetase-like"/>
    <property type="match status" value="1"/>
</dbReference>
<comment type="caution">
    <text evidence="6">The sequence shown here is derived from an EMBL/GenBank/DDBJ whole genome shotgun (WGS) entry which is preliminary data.</text>
</comment>
<feature type="region of interest" description="Disordered" evidence="3">
    <location>
        <begin position="439"/>
        <end position="480"/>
    </location>
</feature>
<organism evidence="6 7">
    <name type="scientific">Actinopolyspora biskrensis</name>
    <dbReference type="NCBI Taxonomy" id="1470178"/>
    <lineage>
        <taxon>Bacteria</taxon>
        <taxon>Bacillati</taxon>
        <taxon>Actinomycetota</taxon>
        <taxon>Actinomycetes</taxon>
        <taxon>Actinopolysporales</taxon>
        <taxon>Actinopolysporaceae</taxon>
        <taxon>Actinopolyspora</taxon>
    </lineage>
</organism>
<protein>
    <submittedName>
        <fullName evidence="6">Long-chain acyl-CoA synthetase</fullName>
        <ecNumber evidence="6">6.2.1.3</ecNumber>
    </submittedName>
</protein>
<dbReference type="InterPro" id="IPR045851">
    <property type="entry name" value="AMP-bd_C_sf"/>
</dbReference>
<dbReference type="EC" id="6.2.1.3" evidence="6"/>
<sequence>MNPAASTRPGPEAPGTDVPPEAVPPILAGGLPRALHHGSRGLTAAELVGSAHAAAAELHSSGAAEGSRVAVEGDGTAPDRLAHLLGSDLLGAGALLLEPGWSAAERAAVLEDVAPDVWTGGQPGTPAPRFAARGSGRSLFHFPTTSGSTSRPKVLARTRSSWWYSFEAFEVGITGEDTVLVPGPLSSSLFLFGALHAMHLGAGVELLERWSADEAAEACSRASAVHLVPSMLAALLAVLERDPRARARCRVRRFICGGAEPDARLRERLAEALPGCELVEYYGSAEHSVVALRGSDGLLRPARHVETEIRDGPHVVHPGGTGTLWVRSPLGFSGRMESGALTPAEPGFHSVGDFASAHADGGFTVLGRGSATIGSGAELVPAERVENVLRSVPGVADAVVVGTPHPRFGSLVTAVLEVDPSAPPPVAELRRVARESLSSAQRPRRWLSARALPRTPAGKPARGRIEDQLDSGELPTGTLR</sequence>
<dbReference type="Pfam" id="PF13193">
    <property type="entry name" value="AMP-binding_C"/>
    <property type="match status" value="1"/>
</dbReference>
<dbReference type="InterPro" id="IPR042099">
    <property type="entry name" value="ANL_N_sf"/>
</dbReference>
<dbReference type="EMBL" id="JACBYW010000006">
    <property type="protein sequence ID" value="NYH79952.1"/>
    <property type="molecule type" value="Genomic_DNA"/>
</dbReference>
<feature type="region of interest" description="Disordered" evidence="3">
    <location>
        <begin position="1"/>
        <end position="24"/>
    </location>
</feature>
<dbReference type="Proteomes" id="UP000548304">
    <property type="component" value="Unassembled WGS sequence"/>
</dbReference>
<dbReference type="InterPro" id="IPR025110">
    <property type="entry name" value="AMP-bd_C"/>
</dbReference>
<evidence type="ECO:0000256" key="2">
    <source>
        <dbReference type="ARBA" id="ARBA00022598"/>
    </source>
</evidence>
<dbReference type="Gene3D" id="3.30.300.30">
    <property type="match status" value="1"/>
</dbReference>
<dbReference type="InterPro" id="IPR000873">
    <property type="entry name" value="AMP-dep_synth/lig_dom"/>
</dbReference>
<evidence type="ECO:0000313" key="7">
    <source>
        <dbReference type="Proteomes" id="UP000548304"/>
    </source>
</evidence>
<keyword evidence="2 6" id="KW-0436">Ligase</keyword>
<evidence type="ECO:0000259" key="4">
    <source>
        <dbReference type="Pfam" id="PF00501"/>
    </source>
</evidence>
<evidence type="ECO:0000259" key="5">
    <source>
        <dbReference type="Pfam" id="PF13193"/>
    </source>
</evidence>
<dbReference type="Pfam" id="PF00501">
    <property type="entry name" value="AMP-binding"/>
    <property type="match status" value="1"/>
</dbReference>
<proteinExistence type="inferred from homology"/>
<dbReference type="AlphaFoldDB" id="A0A852Z1S0"/>
<evidence type="ECO:0000256" key="3">
    <source>
        <dbReference type="SAM" id="MobiDB-lite"/>
    </source>
</evidence>
<dbReference type="PANTHER" id="PTHR43201:SF5">
    <property type="entry name" value="MEDIUM-CHAIN ACYL-COA LIGASE ACSF2, MITOCHONDRIAL"/>
    <property type="match status" value="1"/>
</dbReference>
<dbReference type="RefSeq" id="WP_179536339.1">
    <property type="nucleotide sequence ID" value="NZ_JACBYW010000006.1"/>
</dbReference>
<dbReference type="PANTHER" id="PTHR43201">
    <property type="entry name" value="ACYL-COA SYNTHETASE"/>
    <property type="match status" value="1"/>
</dbReference>
<dbReference type="GO" id="GO:0031956">
    <property type="term" value="F:medium-chain fatty acid-CoA ligase activity"/>
    <property type="evidence" value="ECO:0007669"/>
    <property type="project" value="TreeGrafter"/>
</dbReference>
<evidence type="ECO:0000256" key="1">
    <source>
        <dbReference type="ARBA" id="ARBA00006432"/>
    </source>
</evidence>